<feature type="region of interest" description="Disordered" evidence="1">
    <location>
        <begin position="375"/>
        <end position="412"/>
    </location>
</feature>
<dbReference type="InterPro" id="IPR051291">
    <property type="entry name" value="CIMAP"/>
</dbReference>
<feature type="compositionally biased region" description="Polar residues" evidence="1">
    <location>
        <begin position="1"/>
        <end position="14"/>
    </location>
</feature>
<feature type="region of interest" description="Disordered" evidence="1">
    <location>
        <begin position="111"/>
        <end position="139"/>
    </location>
</feature>
<proteinExistence type="predicted"/>
<protein>
    <submittedName>
        <fullName evidence="2">Uncharacterized protein</fullName>
    </submittedName>
</protein>
<sequence length="412" mass="46082">MTLELFSSTTSQYENPGPGAYNSDPYKVMGGPLSLKYSIKPKLKSTFNAQGTLTSKVDFMPLRNTVDRLPKNCKIAPRYPEVPPKITVGPSYVPEPDFKRKQAYTIKSRYPDQDSTITPGPGAYDPRECSRTNPPPMGSRPPIVLSDPSCSPGPAAYNVSRDINQNSLKYSIRPITAPAVEEREDPGYAYNNPRDIGEDQPKFTISRQAKRSYVNDIPGPGTYQPRSLQGRSQIGRSIHPKVYPPVEDVVDVPYENTRRFPDQRPTTIHKRCGREYWVVDSSIPGPNWVPESSIQGRQHFLGKREAPQQKEPSQTPGPCTYNITTSPTRHSEPAFSFKGPSIRDDWLPKSKEMPGPGYYDIKSGNNLPKWTIGERSLSQARERARERARAQTAAYNGRGNQMGQRGAKTSLH</sequence>
<reference evidence="2" key="1">
    <citation type="submission" date="2016-10" db="EMBL/GenBank/DDBJ databases">
        <authorList>
            <person name="Benchimol M."/>
            <person name="Almeida L.G."/>
            <person name="Vasconcelos A.T."/>
            <person name="Perreira-Neves A."/>
            <person name="Rosa I.A."/>
            <person name="Tasca T."/>
            <person name="Bogo M.R."/>
            <person name="de Souza W."/>
        </authorList>
    </citation>
    <scope>NUCLEOTIDE SEQUENCE [LARGE SCALE GENOMIC DNA]</scope>
    <source>
        <strain evidence="2">K</strain>
    </source>
</reference>
<dbReference type="AlphaFoldDB" id="A0A1J4J5U4"/>
<evidence type="ECO:0000313" key="2">
    <source>
        <dbReference type="EMBL" id="OHS93019.1"/>
    </source>
</evidence>
<organism evidence="2 3">
    <name type="scientific">Tritrichomonas foetus</name>
    <dbReference type="NCBI Taxonomy" id="1144522"/>
    <lineage>
        <taxon>Eukaryota</taxon>
        <taxon>Metamonada</taxon>
        <taxon>Parabasalia</taxon>
        <taxon>Tritrichomonadida</taxon>
        <taxon>Tritrichomonadidae</taxon>
        <taxon>Tritrichomonas</taxon>
    </lineage>
</organism>
<name>A0A1J4J5U4_9EUKA</name>
<dbReference type="InterPro" id="IPR010736">
    <property type="entry name" value="SHIPPO-rpt"/>
</dbReference>
<dbReference type="GeneID" id="94848048"/>
<evidence type="ECO:0000313" key="3">
    <source>
        <dbReference type="Proteomes" id="UP000179807"/>
    </source>
</evidence>
<dbReference type="EMBL" id="MLAK01001443">
    <property type="protein sequence ID" value="OHS93019.1"/>
    <property type="molecule type" value="Genomic_DNA"/>
</dbReference>
<dbReference type="PANTHER" id="PTHR21580">
    <property type="entry name" value="SHIPPO-1-RELATED"/>
    <property type="match status" value="1"/>
</dbReference>
<feature type="region of interest" description="Disordered" evidence="1">
    <location>
        <begin position="324"/>
        <end position="348"/>
    </location>
</feature>
<dbReference type="RefSeq" id="XP_068346156.1">
    <property type="nucleotide sequence ID" value="XM_068513344.1"/>
</dbReference>
<dbReference type="PANTHER" id="PTHR21580:SF28">
    <property type="entry name" value="BOREALIN N-TERMINAL DOMAIN-CONTAINING PROTEIN-RELATED"/>
    <property type="match status" value="1"/>
</dbReference>
<accession>A0A1J4J5U4</accession>
<gene>
    <name evidence="2" type="ORF">TRFO_40677</name>
</gene>
<feature type="compositionally biased region" description="Basic and acidic residues" evidence="1">
    <location>
        <begin position="380"/>
        <end position="389"/>
    </location>
</feature>
<evidence type="ECO:0000256" key="1">
    <source>
        <dbReference type="SAM" id="MobiDB-lite"/>
    </source>
</evidence>
<dbReference type="Proteomes" id="UP000179807">
    <property type="component" value="Unassembled WGS sequence"/>
</dbReference>
<dbReference type="Pfam" id="PF07004">
    <property type="entry name" value="SHIPPO-rpt"/>
    <property type="match status" value="6"/>
</dbReference>
<dbReference type="OrthoDB" id="406368at2759"/>
<feature type="region of interest" description="Disordered" evidence="1">
    <location>
        <begin position="1"/>
        <end position="23"/>
    </location>
</feature>
<keyword evidence="3" id="KW-1185">Reference proteome</keyword>
<dbReference type="VEuPathDB" id="TrichDB:TRFO_40677"/>
<comment type="caution">
    <text evidence="2">The sequence shown here is derived from an EMBL/GenBank/DDBJ whole genome shotgun (WGS) entry which is preliminary data.</text>
</comment>